<dbReference type="SMART" id="SM00632">
    <property type="entry name" value="Aamy_C"/>
    <property type="match status" value="1"/>
</dbReference>
<keyword evidence="7 12" id="KW-0378">Hydrolase</keyword>
<evidence type="ECO:0000256" key="1">
    <source>
        <dbReference type="ARBA" id="ARBA00000548"/>
    </source>
</evidence>
<evidence type="ECO:0000256" key="12">
    <source>
        <dbReference type="RuleBase" id="RU361134"/>
    </source>
</evidence>
<dbReference type="InterPro" id="IPR013780">
    <property type="entry name" value="Glyco_hydro_b"/>
</dbReference>
<evidence type="ECO:0000256" key="3">
    <source>
        <dbReference type="ARBA" id="ARBA00008061"/>
    </source>
</evidence>
<dbReference type="Pfam" id="PF00128">
    <property type="entry name" value="Alpha-amylase"/>
    <property type="match status" value="1"/>
</dbReference>
<keyword evidence="8" id="KW-0106">Calcium</keyword>
<dbReference type="SUPFAM" id="SSF51445">
    <property type="entry name" value="(Trans)glycosidases"/>
    <property type="match status" value="1"/>
</dbReference>
<evidence type="ECO:0000256" key="14">
    <source>
        <dbReference type="SAM" id="SignalP"/>
    </source>
</evidence>
<sequence length="601" mass="63753">MLLNNRRSRHHRSRRAGRRVGAALTTTLLAGSFACIATTASAPSAQATAPGQKNVTAVLFQWPWKSVARECTDSLGPDGYGYVQVSPPTDEPRLQDQWWTSYQPVSYNLNGKEGTRQEFAAMVQTCNDAGVKVIVDTIVNHMTGTGSAGATSIAGESFSKYNYPGLYSDNDFHSCRHDITDWSNKSEVQNCELVGLADLDTGSDYVRGKIAGYMNDLLSLGVSGFRIDAAKHVNNADLQAIKAKLTDPNVYWAQEVISDSTVPASDYYATGDVHDFAYASQLKSQFGSGQIKNLESFGTSWGILPSEHASVFVSNHDTERNGTTLSYKDGAAYTLANTFMLAFPDGSPSIQSGYSFTNTDAGPAVDSTGHVEDAVCGENGWLCVHSEQPIAGMVGFHNAVGDSAVNNWWDDGNNQIAFGRGDKGFVVINHEDGALTHTFQTSLPAGTYCDVVSTDPASDTCDSSHAVTVGADGTFTATVPAQSALAIDVAKTTTGGDSGGGSDDGTTAETFAVNATTIWGQNIYVVGNTPALGSWDTSKAVALSAATYPVWKSTVSLTSGTAVEYKYIRKNADGSVTWESGSNRTVTPSGTAASVNDTWRN</sequence>
<keyword evidence="14" id="KW-0732">Signal</keyword>
<dbReference type="Gene3D" id="2.60.40.10">
    <property type="entry name" value="Immunoglobulins"/>
    <property type="match status" value="1"/>
</dbReference>
<dbReference type="Proteomes" id="UP000559182">
    <property type="component" value="Unassembled WGS sequence"/>
</dbReference>
<evidence type="ECO:0000256" key="9">
    <source>
        <dbReference type="ARBA" id="ARBA00023277"/>
    </source>
</evidence>
<reference evidence="16 17" key="1">
    <citation type="submission" date="2020-08" db="EMBL/GenBank/DDBJ databases">
        <title>Sequencing the genomes of 1000 actinobacteria strains.</title>
        <authorList>
            <person name="Klenk H.-P."/>
        </authorList>
    </citation>
    <scope>NUCLEOTIDE SEQUENCE [LARGE SCALE GENOMIC DNA]</scope>
    <source>
        <strain evidence="16 17">DSM 105369</strain>
    </source>
</reference>
<protein>
    <recommendedName>
        <fullName evidence="5 12">Alpha-amylase</fullName>
        <ecNumber evidence="4 12">3.2.1.1</ecNumber>
    </recommendedName>
</protein>
<name>A0A839NDS4_9MICO</name>
<dbReference type="InterPro" id="IPR017853">
    <property type="entry name" value="GH"/>
</dbReference>
<keyword evidence="6" id="KW-0479">Metal-binding</keyword>
<dbReference type="GO" id="GO:0046872">
    <property type="term" value="F:metal ion binding"/>
    <property type="evidence" value="ECO:0007669"/>
    <property type="project" value="UniProtKB-KW"/>
</dbReference>
<evidence type="ECO:0000256" key="6">
    <source>
        <dbReference type="ARBA" id="ARBA00022723"/>
    </source>
</evidence>
<comment type="caution">
    <text evidence="16">The sequence shown here is derived from an EMBL/GenBank/DDBJ whole genome shotgun (WGS) entry which is preliminary data.</text>
</comment>
<organism evidence="16 17">
    <name type="scientific">Flexivirga oryzae</name>
    <dbReference type="NCBI Taxonomy" id="1794944"/>
    <lineage>
        <taxon>Bacteria</taxon>
        <taxon>Bacillati</taxon>
        <taxon>Actinomycetota</taxon>
        <taxon>Actinomycetes</taxon>
        <taxon>Micrococcales</taxon>
        <taxon>Dermacoccaceae</taxon>
        <taxon>Flexivirga</taxon>
    </lineage>
</organism>
<comment type="cofactor">
    <cofactor evidence="2">
        <name>Ca(2+)</name>
        <dbReference type="ChEBI" id="CHEBI:29108"/>
    </cofactor>
</comment>
<dbReference type="CDD" id="cd11317">
    <property type="entry name" value="AmyAc_bac_euk_AmyA"/>
    <property type="match status" value="1"/>
</dbReference>
<evidence type="ECO:0000259" key="15">
    <source>
        <dbReference type="PROSITE" id="PS51166"/>
    </source>
</evidence>
<dbReference type="SMART" id="SM01065">
    <property type="entry name" value="CBM_2"/>
    <property type="match status" value="1"/>
</dbReference>
<evidence type="ECO:0000256" key="8">
    <source>
        <dbReference type="ARBA" id="ARBA00022837"/>
    </source>
</evidence>
<dbReference type="InterPro" id="IPR031319">
    <property type="entry name" value="A-amylase_C"/>
</dbReference>
<dbReference type="InterPro" id="IPR006047">
    <property type="entry name" value="GH13_cat_dom"/>
</dbReference>
<evidence type="ECO:0000256" key="4">
    <source>
        <dbReference type="ARBA" id="ARBA00012595"/>
    </source>
</evidence>
<evidence type="ECO:0000256" key="2">
    <source>
        <dbReference type="ARBA" id="ARBA00001913"/>
    </source>
</evidence>
<dbReference type="CDD" id="cd05808">
    <property type="entry name" value="CBM20_alpha_amylase"/>
    <property type="match status" value="1"/>
</dbReference>
<dbReference type="InterPro" id="IPR013783">
    <property type="entry name" value="Ig-like_fold"/>
</dbReference>
<dbReference type="FunFam" id="2.60.40.10:FF:000552">
    <property type="entry name" value="Related to glucoamylase"/>
    <property type="match status" value="1"/>
</dbReference>
<dbReference type="AlphaFoldDB" id="A0A839NDS4"/>
<evidence type="ECO:0000313" key="16">
    <source>
        <dbReference type="EMBL" id="MBB2893776.1"/>
    </source>
</evidence>
<evidence type="ECO:0000256" key="5">
    <source>
        <dbReference type="ARBA" id="ARBA00017303"/>
    </source>
</evidence>
<dbReference type="InterPro" id="IPR006048">
    <property type="entry name" value="A-amylase/branching_C"/>
</dbReference>
<dbReference type="RefSeq" id="WP_183322211.1">
    <property type="nucleotide sequence ID" value="NZ_JACHVQ010000003.1"/>
</dbReference>
<dbReference type="Gene3D" id="2.60.40.1180">
    <property type="entry name" value="Golgi alpha-mannosidase II"/>
    <property type="match status" value="1"/>
</dbReference>
<comment type="catalytic activity">
    <reaction evidence="1 12">
        <text>Endohydrolysis of (1-&gt;4)-alpha-D-glucosidic linkages in polysaccharides containing three or more (1-&gt;4)-alpha-linked D-glucose units.</text>
        <dbReference type="EC" id="3.2.1.1"/>
    </reaction>
</comment>
<evidence type="ECO:0000313" key="17">
    <source>
        <dbReference type="Proteomes" id="UP000559182"/>
    </source>
</evidence>
<accession>A0A839NDS4</accession>
<keyword evidence="10 12" id="KW-0326">Glycosidase</keyword>
<gene>
    <name evidence="16" type="ORF">FHU39_003807</name>
</gene>
<dbReference type="PANTHER" id="PTHR43447">
    <property type="entry name" value="ALPHA-AMYLASE"/>
    <property type="match status" value="1"/>
</dbReference>
<dbReference type="PROSITE" id="PS51166">
    <property type="entry name" value="CBM20"/>
    <property type="match status" value="1"/>
</dbReference>
<evidence type="ECO:0000256" key="10">
    <source>
        <dbReference type="ARBA" id="ARBA00023295"/>
    </source>
</evidence>
<dbReference type="GO" id="GO:0004556">
    <property type="term" value="F:alpha-amylase activity"/>
    <property type="evidence" value="ECO:0007669"/>
    <property type="project" value="UniProtKB-UniRule"/>
</dbReference>
<dbReference type="PROSITE" id="PS51257">
    <property type="entry name" value="PROKAR_LIPOPROTEIN"/>
    <property type="match status" value="1"/>
</dbReference>
<dbReference type="GO" id="GO:2001070">
    <property type="term" value="F:starch binding"/>
    <property type="evidence" value="ECO:0007669"/>
    <property type="project" value="InterPro"/>
</dbReference>
<proteinExistence type="inferred from homology"/>
<dbReference type="PRINTS" id="PR00110">
    <property type="entry name" value="ALPHAAMYLASE"/>
</dbReference>
<evidence type="ECO:0000256" key="7">
    <source>
        <dbReference type="ARBA" id="ARBA00022801"/>
    </source>
</evidence>
<dbReference type="EC" id="3.2.1.1" evidence="4 12"/>
<dbReference type="Pfam" id="PF00686">
    <property type="entry name" value="CBM_20"/>
    <property type="match status" value="1"/>
</dbReference>
<comment type="similarity">
    <text evidence="3 11">Belongs to the glycosyl hydrolase 13 family.</text>
</comment>
<feature type="signal peptide" evidence="14">
    <location>
        <begin position="1"/>
        <end position="37"/>
    </location>
</feature>
<keyword evidence="17" id="KW-1185">Reference proteome</keyword>
<dbReference type="Gene3D" id="3.20.20.80">
    <property type="entry name" value="Glycosidases"/>
    <property type="match status" value="1"/>
</dbReference>
<feature type="region of interest" description="Disordered" evidence="13">
    <location>
        <begin position="579"/>
        <end position="601"/>
    </location>
</feature>
<feature type="domain" description="CBM20" evidence="15">
    <location>
        <begin position="501"/>
        <end position="601"/>
    </location>
</feature>
<feature type="chain" id="PRO_5039695242" description="Alpha-amylase" evidence="14">
    <location>
        <begin position="38"/>
        <end position="601"/>
    </location>
</feature>
<dbReference type="SUPFAM" id="SSF51011">
    <property type="entry name" value="Glycosyl hydrolase domain"/>
    <property type="match status" value="1"/>
</dbReference>
<dbReference type="Pfam" id="PF02806">
    <property type="entry name" value="Alpha-amylase_C"/>
    <property type="match status" value="1"/>
</dbReference>
<dbReference type="EMBL" id="JACHVQ010000003">
    <property type="protein sequence ID" value="MBB2893776.1"/>
    <property type="molecule type" value="Genomic_DNA"/>
</dbReference>
<evidence type="ECO:0000256" key="11">
    <source>
        <dbReference type="RuleBase" id="RU003615"/>
    </source>
</evidence>
<dbReference type="InterPro" id="IPR006046">
    <property type="entry name" value="Alpha_amylase"/>
</dbReference>
<evidence type="ECO:0000256" key="13">
    <source>
        <dbReference type="SAM" id="MobiDB-lite"/>
    </source>
</evidence>
<keyword evidence="9 12" id="KW-0119">Carbohydrate metabolism</keyword>
<dbReference type="InterPro" id="IPR002044">
    <property type="entry name" value="CBM20"/>
</dbReference>
<dbReference type="GO" id="GO:0005975">
    <property type="term" value="P:carbohydrate metabolic process"/>
    <property type="evidence" value="ECO:0007669"/>
    <property type="project" value="InterPro"/>
</dbReference>
<dbReference type="SUPFAM" id="SSF49452">
    <property type="entry name" value="Starch-binding domain-like"/>
    <property type="match status" value="1"/>
</dbReference>
<dbReference type="SMART" id="SM00642">
    <property type="entry name" value="Aamy"/>
    <property type="match status" value="1"/>
</dbReference>
<dbReference type="InterPro" id="IPR013784">
    <property type="entry name" value="Carb-bd-like_fold"/>
</dbReference>